<feature type="region of interest" description="Disordered" evidence="1">
    <location>
        <begin position="1"/>
        <end position="21"/>
    </location>
</feature>
<sequence length="92" mass="10084">MTSGVNTPTATTPLLGSKQPRHATVTRVPTFMQTSVPNRRTILQAFGNITLHMLLELVLPIALYYIFRLFLSPLLSLLLAGVPAALIVAVKW</sequence>
<gene>
    <name evidence="3" type="primary">ABSGL_06717.1 scaffold 8661</name>
</gene>
<accession>A0A163JF11</accession>
<protein>
    <submittedName>
        <fullName evidence="3">Uncharacterized protein</fullName>
    </submittedName>
</protein>
<evidence type="ECO:0000313" key="4">
    <source>
        <dbReference type="Proteomes" id="UP000078561"/>
    </source>
</evidence>
<proteinExistence type="predicted"/>
<feature type="transmembrane region" description="Helical" evidence="2">
    <location>
        <begin position="49"/>
        <end position="67"/>
    </location>
</feature>
<keyword evidence="2" id="KW-1133">Transmembrane helix</keyword>
<feature type="transmembrane region" description="Helical" evidence="2">
    <location>
        <begin position="73"/>
        <end position="90"/>
    </location>
</feature>
<evidence type="ECO:0000256" key="1">
    <source>
        <dbReference type="SAM" id="MobiDB-lite"/>
    </source>
</evidence>
<keyword evidence="2" id="KW-0812">Transmembrane</keyword>
<evidence type="ECO:0000313" key="3">
    <source>
        <dbReference type="EMBL" id="SAM00981.1"/>
    </source>
</evidence>
<keyword evidence="4" id="KW-1185">Reference proteome</keyword>
<name>A0A163JF11_ABSGL</name>
<dbReference type="InParanoid" id="A0A163JF11"/>
<organism evidence="3">
    <name type="scientific">Absidia glauca</name>
    <name type="common">Pin mould</name>
    <dbReference type="NCBI Taxonomy" id="4829"/>
    <lineage>
        <taxon>Eukaryota</taxon>
        <taxon>Fungi</taxon>
        <taxon>Fungi incertae sedis</taxon>
        <taxon>Mucoromycota</taxon>
        <taxon>Mucoromycotina</taxon>
        <taxon>Mucoromycetes</taxon>
        <taxon>Mucorales</taxon>
        <taxon>Cunninghamellaceae</taxon>
        <taxon>Absidia</taxon>
    </lineage>
</organism>
<keyword evidence="2" id="KW-0472">Membrane</keyword>
<reference evidence="3" key="1">
    <citation type="submission" date="2016-04" db="EMBL/GenBank/DDBJ databases">
        <authorList>
            <person name="Evans L.H."/>
            <person name="Alamgir A."/>
            <person name="Owens N."/>
            <person name="Weber N.D."/>
            <person name="Virtaneva K."/>
            <person name="Barbian K."/>
            <person name="Babar A."/>
            <person name="Rosenke K."/>
        </authorList>
    </citation>
    <scope>NUCLEOTIDE SEQUENCE [LARGE SCALE GENOMIC DNA]</scope>
    <source>
        <strain evidence="3">CBS 101.48</strain>
    </source>
</reference>
<evidence type="ECO:0000256" key="2">
    <source>
        <dbReference type="SAM" id="Phobius"/>
    </source>
</evidence>
<dbReference type="Proteomes" id="UP000078561">
    <property type="component" value="Unassembled WGS sequence"/>
</dbReference>
<dbReference type="EMBL" id="LT553497">
    <property type="protein sequence ID" value="SAM00981.1"/>
    <property type="molecule type" value="Genomic_DNA"/>
</dbReference>
<dbReference type="AlphaFoldDB" id="A0A163JF11"/>
<feature type="compositionally biased region" description="Polar residues" evidence="1">
    <location>
        <begin position="1"/>
        <end position="14"/>
    </location>
</feature>